<dbReference type="InterPro" id="IPR027367">
    <property type="entry name" value="Gly-zipper_YMGG"/>
</dbReference>
<gene>
    <name evidence="4" type="ORF">ACFPIB_09740</name>
</gene>
<feature type="signal peptide" evidence="2">
    <location>
        <begin position="1"/>
        <end position="24"/>
    </location>
</feature>
<dbReference type="Proteomes" id="UP001596161">
    <property type="component" value="Unassembled WGS sequence"/>
</dbReference>
<protein>
    <submittedName>
        <fullName evidence="4">YMGG-like glycine zipper-containing protein</fullName>
    </submittedName>
</protein>
<feature type="region of interest" description="Disordered" evidence="1">
    <location>
        <begin position="99"/>
        <end position="118"/>
    </location>
</feature>
<accession>A0ABW0EAL7</accession>
<feature type="chain" id="PRO_5045927983" evidence="2">
    <location>
        <begin position="25"/>
        <end position="177"/>
    </location>
</feature>
<keyword evidence="5" id="KW-1185">Reference proteome</keyword>
<evidence type="ECO:0000256" key="2">
    <source>
        <dbReference type="SAM" id="SignalP"/>
    </source>
</evidence>
<keyword evidence="2" id="KW-0732">Signal</keyword>
<evidence type="ECO:0000313" key="4">
    <source>
        <dbReference type="EMBL" id="MFC5270892.1"/>
    </source>
</evidence>
<feature type="domain" description="YMGG-like Gly-zipper" evidence="3">
    <location>
        <begin position="36"/>
        <end position="78"/>
    </location>
</feature>
<dbReference type="EMBL" id="JBHSKT010000005">
    <property type="protein sequence ID" value="MFC5270892.1"/>
    <property type="molecule type" value="Genomic_DNA"/>
</dbReference>
<organism evidence="4 5">
    <name type="scientific">Adhaeribacter terreus</name>
    <dbReference type="NCBI Taxonomy" id="529703"/>
    <lineage>
        <taxon>Bacteria</taxon>
        <taxon>Pseudomonadati</taxon>
        <taxon>Bacteroidota</taxon>
        <taxon>Cytophagia</taxon>
        <taxon>Cytophagales</taxon>
        <taxon>Hymenobacteraceae</taxon>
        <taxon>Adhaeribacter</taxon>
    </lineage>
</organism>
<sequence>MKKVNYIFTLVLILSVGLSSMLQAQDQPKKKWSPVAKGAVIGAGTGAAAGAIINKKNRAAGAVVGGVVGGAVGAGVGKVVQNKQEKKAAEERQRMEQLNQVAANNPEPTYTSSDARTYRSTTKKSYAAKKSTAKVAAPVEEVSAVQPAYMQMGWILNDGEGDPTVAYANSEYKRKSW</sequence>
<evidence type="ECO:0000313" key="5">
    <source>
        <dbReference type="Proteomes" id="UP001596161"/>
    </source>
</evidence>
<dbReference type="Pfam" id="PF13441">
    <property type="entry name" value="Gly-zipper_YMGG"/>
    <property type="match status" value="1"/>
</dbReference>
<reference evidence="5" key="1">
    <citation type="journal article" date="2019" name="Int. J. Syst. Evol. Microbiol.">
        <title>The Global Catalogue of Microorganisms (GCM) 10K type strain sequencing project: providing services to taxonomists for standard genome sequencing and annotation.</title>
        <authorList>
            <consortium name="The Broad Institute Genomics Platform"/>
            <consortium name="The Broad Institute Genome Sequencing Center for Infectious Disease"/>
            <person name="Wu L."/>
            <person name="Ma J."/>
        </authorList>
    </citation>
    <scope>NUCLEOTIDE SEQUENCE [LARGE SCALE GENOMIC DNA]</scope>
    <source>
        <strain evidence="5">KACC 12602</strain>
    </source>
</reference>
<evidence type="ECO:0000259" key="3">
    <source>
        <dbReference type="Pfam" id="PF13441"/>
    </source>
</evidence>
<evidence type="ECO:0000256" key="1">
    <source>
        <dbReference type="SAM" id="MobiDB-lite"/>
    </source>
</evidence>
<dbReference type="RefSeq" id="WP_378017262.1">
    <property type="nucleotide sequence ID" value="NZ_JBHSKT010000005.1"/>
</dbReference>
<name>A0ABW0EAL7_9BACT</name>
<proteinExistence type="predicted"/>
<comment type="caution">
    <text evidence="4">The sequence shown here is derived from an EMBL/GenBank/DDBJ whole genome shotgun (WGS) entry which is preliminary data.</text>
</comment>